<dbReference type="Proteomes" id="UP001524586">
    <property type="component" value="Unassembled WGS sequence"/>
</dbReference>
<accession>A0ABT1U7R9</accession>
<keyword evidence="2" id="KW-1185">Reference proteome</keyword>
<evidence type="ECO:0000313" key="1">
    <source>
        <dbReference type="EMBL" id="MCQ8129901.1"/>
    </source>
</evidence>
<evidence type="ECO:0000313" key="2">
    <source>
        <dbReference type="Proteomes" id="UP001524586"/>
    </source>
</evidence>
<dbReference type="EMBL" id="JANIBK010000107">
    <property type="protein sequence ID" value="MCQ8129901.1"/>
    <property type="molecule type" value="Genomic_DNA"/>
</dbReference>
<organism evidence="1 2">
    <name type="scientific">Methylomonas rivi</name>
    <dbReference type="NCBI Taxonomy" id="2952226"/>
    <lineage>
        <taxon>Bacteria</taxon>
        <taxon>Pseudomonadati</taxon>
        <taxon>Pseudomonadota</taxon>
        <taxon>Gammaproteobacteria</taxon>
        <taxon>Methylococcales</taxon>
        <taxon>Methylococcaceae</taxon>
        <taxon>Methylomonas</taxon>
    </lineage>
</organism>
<protein>
    <submittedName>
        <fullName evidence="1">Uncharacterized protein</fullName>
    </submittedName>
</protein>
<dbReference type="RefSeq" id="WP_256616329.1">
    <property type="nucleotide sequence ID" value="NZ_JANIBK010000107.1"/>
</dbReference>
<gene>
    <name evidence="1" type="ORF">NP596_15680</name>
</gene>
<sequence length="417" mass="46033">MKSIPDRILWLGCLLLALLMIAGLLAIEDTPQLKPRANLSPSQIAKVKRLLERNDPRRLRVGSVAQAVLGQEELDSALNYAANHYARGASRLMFEQGKARIQATLPLPWPRLGGFLNVQIELAETDSLPEIGALTVGRLVLPGFIVNGMLKSGLSMIPVAADWRQLVDMVKKVRFSTRRMVVTYTWRGDLQAQLGSALLSDDERGQLLFYQTRLAELTRTGRYTIGLTTLLNALFQSAAQRGEQADPVRENRAAIRVLAFYVTQKDLGQLIPASKHWPRPVWRRVVLQNRDDFTKHYLVSALLAADAGSPLANAVGLYKEIQDSRGGSGFSFSDLAADRAGTQMGNRAVASEQAARALQKLLAVAAEPDIMPETADLPEFMPEAEFKRRYGGLTGDAYQNMMAEIERRVAALAVSRE</sequence>
<reference evidence="1 2" key="1">
    <citation type="submission" date="2022-07" db="EMBL/GenBank/DDBJ databases">
        <title>Methylomonas rivi sp. nov., Methylomonas rosea sp. nov., Methylomonas aureus sp. nov. and Methylomonas subterranea sp. nov., four novel methanotrophs isolated from a freshwater creek and the deep terrestrial subsurface.</title>
        <authorList>
            <person name="Abin C."/>
            <person name="Sankaranarayanan K."/>
            <person name="Garner C."/>
            <person name="Sindelar R."/>
            <person name="Kotary K."/>
            <person name="Garner R."/>
            <person name="Barclay S."/>
            <person name="Lawson P."/>
            <person name="Krumholz L."/>
        </authorList>
    </citation>
    <scope>NUCLEOTIDE SEQUENCE [LARGE SCALE GENOMIC DNA]</scope>
    <source>
        <strain evidence="1 2">WSC-6</strain>
    </source>
</reference>
<comment type="caution">
    <text evidence="1">The sequence shown here is derived from an EMBL/GenBank/DDBJ whole genome shotgun (WGS) entry which is preliminary data.</text>
</comment>
<proteinExistence type="predicted"/>
<name>A0ABT1U7R9_9GAMM</name>